<evidence type="ECO:0000256" key="1">
    <source>
        <dbReference type="SAM" id="MobiDB-lite"/>
    </source>
</evidence>
<protein>
    <recommendedName>
        <fullName evidence="4">Coenzyme Q-binding protein COQ10 START domain-containing protein</fullName>
    </recommendedName>
</protein>
<name>A0AAN6TM26_9PEZI</name>
<reference evidence="2" key="2">
    <citation type="submission" date="2023-05" db="EMBL/GenBank/DDBJ databases">
        <authorList>
            <consortium name="Lawrence Berkeley National Laboratory"/>
            <person name="Steindorff A."/>
            <person name="Hensen N."/>
            <person name="Bonometti L."/>
            <person name="Westerberg I."/>
            <person name="Brannstrom I.O."/>
            <person name="Guillou S."/>
            <person name="Cros-Aarteil S."/>
            <person name="Calhoun S."/>
            <person name="Haridas S."/>
            <person name="Kuo A."/>
            <person name="Mondo S."/>
            <person name="Pangilinan J."/>
            <person name="Riley R."/>
            <person name="Labutti K."/>
            <person name="Andreopoulos B."/>
            <person name="Lipzen A."/>
            <person name="Chen C."/>
            <person name="Yanf M."/>
            <person name="Daum C."/>
            <person name="Ng V."/>
            <person name="Clum A."/>
            <person name="Ohm R."/>
            <person name="Martin F."/>
            <person name="Silar P."/>
            <person name="Natvig D."/>
            <person name="Lalanne C."/>
            <person name="Gautier V."/>
            <person name="Ament-Velasquez S.L."/>
            <person name="Kruys A."/>
            <person name="Hutchinson M.I."/>
            <person name="Powell A.J."/>
            <person name="Barry K."/>
            <person name="Miller A.N."/>
            <person name="Grigoriev I.V."/>
            <person name="Debuchy R."/>
            <person name="Gladieux P."/>
            <person name="Thoren M.H."/>
            <person name="Johannesson H."/>
        </authorList>
    </citation>
    <scope>NUCLEOTIDE SEQUENCE</scope>
    <source>
        <strain evidence="2">CBS 508.74</strain>
    </source>
</reference>
<organism evidence="2 3">
    <name type="scientific">Canariomyces notabilis</name>
    <dbReference type="NCBI Taxonomy" id="2074819"/>
    <lineage>
        <taxon>Eukaryota</taxon>
        <taxon>Fungi</taxon>
        <taxon>Dikarya</taxon>
        <taxon>Ascomycota</taxon>
        <taxon>Pezizomycotina</taxon>
        <taxon>Sordariomycetes</taxon>
        <taxon>Sordariomycetidae</taxon>
        <taxon>Sordariales</taxon>
        <taxon>Chaetomiaceae</taxon>
        <taxon>Canariomyces</taxon>
    </lineage>
</organism>
<accession>A0AAN6TM26</accession>
<dbReference type="GeneID" id="89938088"/>
<dbReference type="InterPro" id="IPR023393">
    <property type="entry name" value="START-like_dom_sf"/>
</dbReference>
<proteinExistence type="predicted"/>
<dbReference type="AlphaFoldDB" id="A0AAN6TM26"/>
<reference evidence="2" key="1">
    <citation type="journal article" date="2023" name="Mol. Phylogenet. Evol.">
        <title>Genome-scale phylogeny and comparative genomics of the fungal order Sordariales.</title>
        <authorList>
            <person name="Hensen N."/>
            <person name="Bonometti L."/>
            <person name="Westerberg I."/>
            <person name="Brannstrom I.O."/>
            <person name="Guillou S."/>
            <person name="Cros-Aarteil S."/>
            <person name="Calhoun S."/>
            <person name="Haridas S."/>
            <person name="Kuo A."/>
            <person name="Mondo S."/>
            <person name="Pangilinan J."/>
            <person name="Riley R."/>
            <person name="LaButti K."/>
            <person name="Andreopoulos B."/>
            <person name="Lipzen A."/>
            <person name="Chen C."/>
            <person name="Yan M."/>
            <person name="Daum C."/>
            <person name="Ng V."/>
            <person name="Clum A."/>
            <person name="Steindorff A."/>
            <person name="Ohm R.A."/>
            <person name="Martin F."/>
            <person name="Silar P."/>
            <person name="Natvig D.O."/>
            <person name="Lalanne C."/>
            <person name="Gautier V."/>
            <person name="Ament-Velasquez S.L."/>
            <person name="Kruys A."/>
            <person name="Hutchinson M.I."/>
            <person name="Powell A.J."/>
            <person name="Barry K."/>
            <person name="Miller A.N."/>
            <person name="Grigoriev I.V."/>
            <person name="Debuchy R."/>
            <person name="Gladieux P."/>
            <person name="Hiltunen Thoren M."/>
            <person name="Johannesson H."/>
        </authorList>
    </citation>
    <scope>NUCLEOTIDE SEQUENCE</scope>
    <source>
        <strain evidence="2">CBS 508.74</strain>
    </source>
</reference>
<dbReference type="RefSeq" id="XP_064674493.1">
    <property type="nucleotide sequence ID" value="XM_064813963.1"/>
</dbReference>
<comment type="caution">
    <text evidence="2">The sequence shown here is derived from an EMBL/GenBank/DDBJ whole genome shotgun (WGS) entry which is preliminary data.</text>
</comment>
<dbReference type="Proteomes" id="UP001302812">
    <property type="component" value="Unassembled WGS sequence"/>
</dbReference>
<dbReference type="EMBL" id="MU853332">
    <property type="protein sequence ID" value="KAK4116923.1"/>
    <property type="molecule type" value="Genomic_DNA"/>
</dbReference>
<evidence type="ECO:0008006" key="4">
    <source>
        <dbReference type="Google" id="ProtNLM"/>
    </source>
</evidence>
<gene>
    <name evidence="2" type="ORF">N656DRAFT_772913</name>
</gene>
<sequence length="215" mass="23206">MTTASSGETSSPASLAPPLPTLTFGPGGSFSVICTARIPGTPKSCLDVLLRASDYPSWNRFCRKCTIDAQPDGPVEPGSQSPPDPSVLRLGTKFTFDVHMDPSSPETGASGRPTPLEVSVLEPIHDSSSSGHKGWRVAWRQRNGLLLPAWLLRSERVQELVEVDGTQTEYRTWETFYGVLAPVVRLAVGSQLLGGFDAWVEGLRSKVERERGGSV</sequence>
<feature type="region of interest" description="Disordered" evidence="1">
    <location>
        <begin position="1"/>
        <end position="20"/>
    </location>
</feature>
<evidence type="ECO:0000313" key="3">
    <source>
        <dbReference type="Proteomes" id="UP001302812"/>
    </source>
</evidence>
<evidence type="ECO:0000313" key="2">
    <source>
        <dbReference type="EMBL" id="KAK4116923.1"/>
    </source>
</evidence>
<dbReference type="SUPFAM" id="SSF55961">
    <property type="entry name" value="Bet v1-like"/>
    <property type="match status" value="1"/>
</dbReference>
<dbReference type="Gene3D" id="3.30.530.20">
    <property type="match status" value="1"/>
</dbReference>
<dbReference type="CDD" id="cd07822">
    <property type="entry name" value="SRPBCC_4"/>
    <property type="match status" value="1"/>
</dbReference>
<keyword evidence="3" id="KW-1185">Reference proteome</keyword>